<organism evidence="1 2">
    <name type="scientific">Sphaerulina musiva (strain SO2202)</name>
    <name type="common">Poplar stem canker fungus</name>
    <name type="synonym">Septoria musiva</name>
    <dbReference type="NCBI Taxonomy" id="692275"/>
    <lineage>
        <taxon>Eukaryota</taxon>
        <taxon>Fungi</taxon>
        <taxon>Dikarya</taxon>
        <taxon>Ascomycota</taxon>
        <taxon>Pezizomycotina</taxon>
        <taxon>Dothideomycetes</taxon>
        <taxon>Dothideomycetidae</taxon>
        <taxon>Mycosphaerellales</taxon>
        <taxon>Mycosphaerellaceae</taxon>
        <taxon>Sphaerulina</taxon>
    </lineage>
</organism>
<dbReference type="RefSeq" id="XP_016763390.1">
    <property type="nucleotide sequence ID" value="XM_016909509.1"/>
</dbReference>
<reference evidence="1 2" key="1">
    <citation type="journal article" date="2012" name="PLoS Pathog.">
        <title>Diverse lifestyles and strategies of plant pathogenesis encoded in the genomes of eighteen Dothideomycetes fungi.</title>
        <authorList>
            <person name="Ohm R.A."/>
            <person name="Feau N."/>
            <person name="Henrissat B."/>
            <person name="Schoch C.L."/>
            <person name="Horwitz B.A."/>
            <person name="Barry K.W."/>
            <person name="Condon B.J."/>
            <person name="Copeland A.C."/>
            <person name="Dhillon B."/>
            <person name="Glaser F."/>
            <person name="Hesse C.N."/>
            <person name="Kosti I."/>
            <person name="LaButti K."/>
            <person name="Lindquist E.A."/>
            <person name="Lucas S."/>
            <person name="Salamov A.A."/>
            <person name="Bradshaw R.E."/>
            <person name="Ciuffetti L."/>
            <person name="Hamelin R.C."/>
            <person name="Kema G.H.J."/>
            <person name="Lawrence C."/>
            <person name="Scott J.A."/>
            <person name="Spatafora J.W."/>
            <person name="Turgeon B.G."/>
            <person name="de Wit P.J.G.M."/>
            <person name="Zhong S."/>
            <person name="Goodwin S.B."/>
            <person name="Grigoriev I.V."/>
        </authorList>
    </citation>
    <scope>NUCLEOTIDE SEQUENCE [LARGE SCALE GENOMIC DNA]</scope>
    <source>
        <strain evidence="1 2">SO2202</strain>
    </source>
</reference>
<dbReference type="EMBL" id="KB456261">
    <property type="protein sequence ID" value="EMF15269.1"/>
    <property type="molecule type" value="Genomic_DNA"/>
</dbReference>
<evidence type="ECO:0000313" key="2">
    <source>
        <dbReference type="Proteomes" id="UP000016931"/>
    </source>
</evidence>
<dbReference type="AlphaFoldDB" id="M3DBN4"/>
<accession>M3DBN4</accession>
<name>M3DBN4_SPHMS</name>
<dbReference type="InterPro" id="IPR011042">
    <property type="entry name" value="6-blade_b-propeller_TolB-like"/>
</dbReference>
<sequence length="411" mass="45415">MAAKSYAPLSLLVLLIAFIYARWSILPTFYLNAPGRLTPINAVNSEGSYEVRFKHFIRNCEDIHLNEEEGWVMLSCDPGRDKWNTVLGILEDSSTHPDAGIYMWTYREAPQSRPFKLQLDPVHEGADAFHPLGIEYHEESKRLFVINHNPSGTRLEWYKVDILSKTAKLEGTFRDAQNLPTPNALVAISENELLITNDHYMPIRDHRTLARLETYAGIAGGSIAHIHLSGSDNSPQITTLTRMPFANGIALLNKSTIAVASSSTASIRLFHVDWSQKTTGQAAAAAPPSLTPLSSIPLPFLPDNLSADSKGTLLIAGHPHTPSVERVGKENRYCQVEATSPTAEEDGKKCDPKLPKMSWVAEWSATKGLKNLYVGKEYGTASSVVKDWISGVGMVVGLYENGLMMWTLDKE</sequence>
<dbReference type="eggNOG" id="ENOG502S58R">
    <property type="taxonomic scope" value="Eukaryota"/>
</dbReference>
<dbReference type="HOGENOM" id="CLU_035172_0_0_1"/>
<dbReference type="InterPro" id="IPR051288">
    <property type="entry name" value="Serum_paraoxonase/arylesterase"/>
</dbReference>
<dbReference type="SUPFAM" id="SSF63829">
    <property type="entry name" value="Calcium-dependent phosphotriesterase"/>
    <property type="match status" value="1"/>
</dbReference>
<dbReference type="GeneID" id="27906646"/>
<dbReference type="OMA" id="NDHYITK"/>
<evidence type="ECO:0000313" key="1">
    <source>
        <dbReference type="EMBL" id="EMF15269.1"/>
    </source>
</evidence>
<dbReference type="PANTHER" id="PTHR11799:SF30">
    <property type="entry name" value="SERUM PARAOXONASE_ARYLESTERASE 2"/>
    <property type="match status" value="1"/>
</dbReference>
<evidence type="ECO:0008006" key="3">
    <source>
        <dbReference type="Google" id="ProtNLM"/>
    </source>
</evidence>
<proteinExistence type="predicted"/>
<protein>
    <recommendedName>
        <fullName evidence="3">Calcium-dependent phosphotriesterase</fullName>
    </recommendedName>
</protein>
<keyword evidence="2" id="KW-1185">Reference proteome</keyword>
<dbReference type="PANTHER" id="PTHR11799">
    <property type="entry name" value="PARAOXONASE"/>
    <property type="match status" value="1"/>
</dbReference>
<gene>
    <name evidence="1" type="ORF">SEPMUDRAFT_59902</name>
</gene>
<dbReference type="Gene3D" id="2.120.10.30">
    <property type="entry name" value="TolB, C-terminal domain"/>
    <property type="match status" value="1"/>
</dbReference>
<dbReference type="OrthoDB" id="5307922at2759"/>
<dbReference type="Proteomes" id="UP000016931">
    <property type="component" value="Unassembled WGS sequence"/>
</dbReference>